<accession>A0ABQ7R5P7</accession>
<feature type="compositionally biased region" description="Low complexity" evidence="1">
    <location>
        <begin position="1179"/>
        <end position="1192"/>
    </location>
</feature>
<feature type="region of interest" description="Disordered" evidence="1">
    <location>
        <begin position="397"/>
        <end position="417"/>
    </location>
</feature>
<evidence type="ECO:0000313" key="3">
    <source>
        <dbReference type="Proteomes" id="UP000823941"/>
    </source>
</evidence>
<dbReference type="EMBL" id="JAHIBW010000002">
    <property type="protein sequence ID" value="KAG7312600.1"/>
    <property type="molecule type" value="Genomic_DNA"/>
</dbReference>
<feature type="compositionally biased region" description="Basic and acidic residues" evidence="1">
    <location>
        <begin position="1312"/>
        <end position="1338"/>
    </location>
</feature>
<proteinExistence type="predicted"/>
<sequence length="1383" mass="158819">MRYLLCECHESGQIHSNQNNSTIKNDAIKSNITKIQRQIYIENENNVNGFANKGNLRGTSKLEESIFTKLLETLGHIDGSDDVHDLIKTLIAKIFSLKNKTSSNNLCKVKNEVIQKFVTDIAARNNFQIYNDDMNKLLHDINNLFGKQTNRNMFYVNDKKLAHKMQLIWKKTKTIFDDINEEEVKDYIKQVATDLIILNEKGSTESLQIEKEIIITKFINKVAVLSDKSMTTQAQNKLAADFISYLKCKCAKSEEKQNHSNSSNSLQNHNIMKCSEGIQTDSNHKPSYGKNENNLLRPSLTVTDTTVNSNILKEKVTDAEKGSSILDYMSYHSKKICRCHSIVPEQNQKYRDEDKISLQPPRSSPEYEGLNNSQNKIFESLETKPLSMQVKEETKKPNYMKNGSSNGYPYKDEPEDASPSKFDFKYNQENIDIPKVVNICPNRALALMTKGNNDTIFKENCFPERKCKTCSQIKQSETQTEHNIWNIINNIRNRSDSSDSINTKLRPLIEKFALKIDGQDSVQAQQEIKKFVNSISKILSNKNSLRVIENSLLQLVTTDTSHLRKKWEKHNVIEDRSKKLQDTIDRFSQVVERKNDNIATKQRKLSQLKSLAEKINEIDFQPDLGDEEKQAMIEDEISQFARKLSIGHTNDSKELLQKSLNEEWKKIGKHNVSKKQYAETYQIPEYTTNLEAAIQNWLRKFKVDVEIMENLPIVLASDFDEWQNESDPDKKSKSALQRILINRIKDALDVDETNSILEHVESLINIINKIKVDKRINTKKDTTTTTTLSEKTIDPLCQEIQNWVELLPLRENSSQEKSNINETKKYLTKRLSQKVVALNMNPEIFNDDFLYGITLDDEIDEVLATIPSNQKLEGSKSKHKENIIIKLKEIQEKTKDSLAGKKYKIDLRTKITGMLPSYENFTIQQQAVFEIFINDLVDIFIQSTYEYNRIEDGNKEVYNFIKSDRNAKTVYAKASSELTYNIDEFSNEIVKTLEKVPLPIETALKSEIEQIKTKNTIGDLVKNLPFDHNLDMTDLVKLNKMLYVLVNRLHAIEAENASPHPSSYYNLIKAEICKWLQKLPLKNKDDANDIAEQITKRIKDTELARKPIKQRTEDQYKSTLAEKDKALLEKIKQRLQTNNYGRLSTDSTDVIYEDFVVDKSKRTINVRNDPALPDDENPAQDQQATSSSQTPTCICPKPKEYTTARPQPAKNRIPAHRTTSPTRPEFLPESIHFRKPPCSRDPAHLRQPCDPDNPICGSWPSPCFTDASKKTLTRRQSPGGQSKRYPHDQEPKKPRAKTAANKSRNFPAGLKIRAELGNENTEDKPKGISRGHREESVDRRITKGSAECTCPIGQLNKHKIYRYEGTFRCDGAGPFPSFLYFPE</sequence>
<comment type="caution">
    <text evidence="2">The sequence shown here is derived from an EMBL/GenBank/DDBJ whole genome shotgun (WGS) entry which is preliminary data.</text>
</comment>
<protein>
    <submittedName>
        <fullName evidence="2">Uncharacterized protein</fullName>
    </submittedName>
</protein>
<name>A0ABQ7R5P7_PLUXY</name>
<feature type="region of interest" description="Disordered" evidence="1">
    <location>
        <begin position="1270"/>
        <end position="1338"/>
    </location>
</feature>
<keyword evidence="3" id="KW-1185">Reference proteome</keyword>
<evidence type="ECO:0000313" key="2">
    <source>
        <dbReference type="EMBL" id="KAG7312600.1"/>
    </source>
</evidence>
<reference evidence="2 3" key="1">
    <citation type="submission" date="2021-06" db="EMBL/GenBank/DDBJ databases">
        <title>A haploid diamondback moth (Plutella xylostella L.) genome assembly resolves 31 chromosomes and identifies a diamide resistance mutation.</title>
        <authorList>
            <person name="Ward C.M."/>
            <person name="Perry K.D."/>
            <person name="Baker G."/>
            <person name="Powis K."/>
            <person name="Heckel D.G."/>
            <person name="Baxter S.W."/>
        </authorList>
    </citation>
    <scope>NUCLEOTIDE SEQUENCE [LARGE SCALE GENOMIC DNA]</scope>
    <source>
        <strain evidence="2 3">LV</strain>
        <tissue evidence="2">Single pupa</tissue>
    </source>
</reference>
<evidence type="ECO:0000256" key="1">
    <source>
        <dbReference type="SAM" id="MobiDB-lite"/>
    </source>
</evidence>
<organism evidence="2 3">
    <name type="scientific">Plutella xylostella</name>
    <name type="common">Diamondback moth</name>
    <name type="synonym">Plutella maculipennis</name>
    <dbReference type="NCBI Taxonomy" id="51655"/>
    <lineage>
        <taxon>Eukaryota</taxon>
        <taxon>Metazoa</taxon>
        <taxon>Ecdysozoa</taxon>
        <taxon>Arthropoda</taxon>
        <taxon>Hexapoda</taxon>
        <taxon>Insecta</taxon>
        <taxon>Pterygota</taxon>
        <taxon>Neoptera</taxon>
        <taxon>Endopterygota</taxon>
        <taxon>Lepidoptera</taxon>
        <taxon>Glossata</taxon>
        <taxon>Ditrysia</taxon>
        <taxon>Yponomeutoidea</taxon>
        <taxon>Plutellidae</taxon>
        <taxon>Plutella</taxon>
    </lineage>
</organism>
<gene>
    <name evidence="2" type="ORF">JYU34_000918</name>
</gene>
<dbReference type="Proteomes" id="UP000823941">
    <property type="component" value="Chromosome 2"/>
</dbReference>
<feature type="region of interest" description="Disordered" evidence="1">
    <location>
        <begin position="1166"/>
        <end position="1246"/>
    </location>
</feature>
<feature type="region of interest" description="Disordered" evidence="1">
    <location>
        <begin position="348"/>
        <end position="370"/>
    </location>
</feature>